<proteinExistence type="inferred from homology"/>
<feature type="compositionally biased region" description="Low complexity" evidence="6">
    <location>
        <begin position="468"/>
        <end position="479"/>
    </location>
</feature>
<dbReference type="PANTHER" id="PTHR31889:SF2">
    <property type="entry name" value="FUCOSYLTRANSFERASE 3"/>
    <property type="match status" value="1"/>
</dbReference>
<dbReference type="InterPro" id="IPR004938">
    <property type="entry name" value="XG_FTase"/>
</dbReference>
<dbReference type="AlphaFoldDB" id="A0A388L2Z8"/>
<dbReference type="PANTHER" id="PTHR31889">
    <property type="entry name" value="FUCOSYLTRANSFERASE 2-RELATED"/>
    <property type="match status" value="1"/>
</dbReference>
<keyword evidence="8" id="KW-1185">Reference proteome</keyword>
<evidence type="ECO:0000313" key="8">
    <source>
        <dbReference type="Proteomes" id="UP000265515"/>
    </source>
</evidence>
<accession>A0A388L2Z8</accession>
<dbReference type="GO" id="GO:0071555">
    <property type="term" value="P:cell wall organization"/>
    <property type="evidence" value="ECO:0007669"/>
    <property type="project" value="UniProtKB-KW"/>
</dbReference>
<keyword evidence="4" id="KW-0325">Glycoprotein</keyword>
<protein>
    <recommendedName>
        <fullName evidence="9">Fucosyltransferase</fullName>
    </recommendedName>
</protein>
<dbReference type="OrthoDB" id="428346at2759"/>
<dbReference type="Gramene" id="GBG76690">
    <property type="protein sequence ID" value="GBG76690"/>
    <property type="gene ID" value="CBR_g22908"/>
</dbReference>
<keyword evidence="5" id="KW-0961">Cell wall biogenesis/degradation</keyword>
<evidence type="ECO:0000256" key="2">
    <source>
        <dbReference type="ARBA" id="ARBA00022676"/>
    </source>
</evidence>
<dbReference type="EMBL" id="BFEA01000250">
    <property type="protein sequence ID" value="GBG76690.1"/>
    <property type="molecule type" value="Genomic_DNA"/>
</dbReference>
<evidence type="ECO:0008006" key="9">
    <source>
        <dbReference type="Google" id="ProtNLM"/>
    </source>
</evidence>
<gene>
    <name evidence="7" type="ORF">CBR_g22908</name>
</gene>
<feature type="compositionally biased region" description="Low complexity" evidence="6">
    <location>
        <begin position="508"/>
        <end position="520"/>
    </location>
</feature>
<comment type="caution">
    <text evidence="7">The sequence shown here is derived from an EMBL/GenBank/DDBJ whole genome shotgun (WGS) entry which is preliminary data.</text>
</comment>
<dbReference type="GO" id="GO:0016020">
    <property type="term" value="C:membrane"/>
    <property type="evidence" value="ECO:0007669"/>
    <property type="project" value="InterPro"/>
</dbReference>
<dbReference type="Pfam" id="PF03254">
    <property type="entry name" value="XG_FTase"/>
    <property type="match status" value="2"/>
</dbReference>
<feature type="region of interest" description="Disordered" evidence="6">
    <location>
        <begin position="268"/>
        <end position="309"/>
    </location>
</feature>
<dbReference type="GO" id="GO:0008107">
    <property type="term" value="F:galactoside 2-alpha-L-fucosyltransferase activity"/>
    <property type="evidence" value="ECO:0007669"/>
    <property type="project" value="InterPro"/>
</dbReference>
<dbReference type="OMA" id="NMYHIFQ"/>
<dbReference type="GO" id="GO:0005794">
    <property type="term" value="C:Golgi apparatus"/>
    <property type="evidence" value="ECO:0007669"/>
    <property type="project" value="TreeGrafter"/>
</dbReference>
<feature type="region of interest" description="Disordered" evidence="6">
    <location>
        <begin position="81"/>
        <end position="101"/>
    </location>
</feature>
<dbReference type="GO" id="GO:0042546">
    <property type="term" value="P:cell wall biogenesis"/>
    <property type="evidence" value="ECO:0007669"/>
    <property type="project" value="InterPro"/>
</dbReference>
<evidence type="ECO:0000313" key="7">
    <source>
        <dbReference type="EMBL" id="GBG76690.1"/>
    </source>
</evidence>
<feature type="compositionally biased region" description="Low complexity" evidence="6">
    <location>
        <begin position="286"/>
        <end position="300"/>
    </location>
</feature>
<evidence type="ECO:0000256" key="6">
    <source>
        <dbReference type="SAM" id="MobiDB-lite"/>
    </source>
</evidence>
<sequence>MALIGLWVFFISVVMLFFVKDRWVQTLGILEREELLLVHGPRENIIKLKESDDLHGSTPVNSTEIDQNKTVATDHNKQQQLATGHVRALEGGSDRASGTGDGEKKAYDVFDPFSCRSRKEIAQYLRHGTNLTLHFELEEFLKKYEDYHRSCSVGVDLMAHFNELIAGGNRSKSDNHGKLADCKYVVWICPWEGLGNRFASLASTFLYSILTWRVILVERRGNVGDLICEPFANHSWMAPEGLNGWSFNDAPDLPTVINASIPVFGLSEKPQEKENNSDASVGSQKSPESAAVSSEAPAESTGPPGRALIRWPPPTVSIRIFHVADTRADNMPFFCPQEQEILSEVKWVSIYSNQYFAPALFLLPQFKGRLNRWFPDGIVYTRLARHLFLPNNVVWERITRIHKIYLSTTDRLVGVQVRDMSDDPTNRLAGVLDCLINGGVLPQPGVSALVTTKGVVVQLPDSTQQASQAAVASTTNATVHSKRKKRDHKGQPGIVLFEAGERGEREPMSMNGSSSSNHSSTEQYEPRSKGDVTVFFASLRDMYYKTVKSIYGSRPTMTGERVIVHQEIMESEQKSFRREHEEGAFVDVWLLGFSDELITTPGSTFGYIAQAIAGLETPRRLNYYWEPKEIDAATKRERSCVTWQSREGCYHKPPWNNDKWKCRNGGHVYVKNQLYGKKNESRFATCEDFTVGIQLITK</sequence>
<comment type="similarity">
    <text evidence="1">Belongs to the glycosyltransferase 37 family.</text>
</comment>
<evidence type="ECO:0000256" key="1">
    <source>
        <dbReference type="ARBA" id="ARBA00010481"/>
    </source>
</evidence>
<dbReference type="Proteomes" id="UP000265515">
    <property type="component" value="Unassembled WGS sequence"/>
</dbReference>
<organism evidence="7 8">
    <name type="scientific">Chara braunii</name>
    <name type="common">Braun's stonewort</name>
    <dbReference type="NCBI Taxonomy" id="69332"/>
    <lineage>
        <taxon>Eukaryota</taxon>
        <taxon>Viridiplantae</taxon>
        <taxon>Streptophyta</taxon>
        <taxon>Charophyceae</taxon>
        <taxon>Charales</taxon>
        <taxon>Characeae</taxon>
        <taxon>Chara</taxon>
    </lineage>
</organism>
<dbReference type="GO" id="GO:0009969">
    <property type="term" value="P:xyloglucan biosynthetic process"/>
    <property type="evidence" value="ECO:0007669"/>
    <property type="project" value="TreeGrafter"/>
</dbReference>
<name>A0A388L2Z8_CHABU</name>
<evidence type="ECO:0000256" key="3">
    <source>
        <dbReference type="ARBA" id="ARBA00022679"/>
    </source>
</evidence>
<evidence type="ECO:0000256" key="4">
    <source>
        <dbReference type="ARBA" id="ARBA00023180"/>
    </source>
</evidence>
<reference evidence="7 8" key="1">
    <citation type="journal article" date="2018" name="Cell">
        <title>The Chara Genome: Secondary Complexity and Implications for Plant Terrestrialization.</title>
        <authorList>
            <person name="Nishiyama T."/>
            <person name="Sakayama H."/>
            <person name="Vries J.D."/>
            <person name="Buschmann H."/>
            <person name="Saint-Marcoux D."/>
            <person name="Ullrich K.K."/>
            <person name="Haas F.B."/>
            <person name="Vanderstraeten L."/>
            <person name="Becker D."/>
            <person name="Lang D."/>
            <person name="Vosolsobe S."/>
            <person name="Rombauts S."/>
            <person name="Wilhelmsson P.K.I."/>
            <person name="Janitza P."/>
            <person name="Kern R."/>
            <person name="Heyl A."/>
            <person name="Rumpler F."/>
            <person name="Villalobos L.I.A.C."/>
            <person name="Clay J.M."/>
            <person name="Skokan R."/>
            <person name="Toyoda A."/>
            <person name="Suzuki Y."/>
            <person name="Kagoshima H."/>
            <person name="Schijlen E."/>
            <person name="Tajeshwar N."/>
            <person name="Catarino B."/>
            <person name="Hetherington A.J."/>
            <person name="Saltykova A."/>
            <person name="Bonnot C."/>
            <person name="Breuninger H."/>
            <person name="Symeonidi A."/>
            <person name="Radhakrishnan G.V."/>
            <person name="Van Nieuwerburgh F."/>
            <person name="Deforce D."/>
            <person name="Chang C."/>
            <person name="Karol K.G."/>
            <person name="Hedrich R."/>
            <person name="Ulvskov P."/>
            <person name="Glockner G."/>
            <person name="Delwiche C.F."/>
            <person name="Petrasek J."/>
            <person name="Van de Peer Y."/>
            <person name="Friml J."/>
            <person name="Beilby M."/>
            <person name="Dolan L."/>
            <person name="Kohara Y."/>
            <person name="Sugano S."/>
            <person name="Fujiyama A."/>
            <person name="Delaux P.-M."/>
            <person name="Quint M."/>
            <person name="TheiBen G."/>
            <person name="Hagemann M."/>
            <person name="Harholt J."/>
            <person name="Dunand C."/>
            <person name="Zachgo S."/>
            <person name="Langdale J."/>
            <person name="Maumus F."/>
            <person name="Straeten D.V.D."/>
            <person name="Gould S.B."/>
            <person name="Rensing S.A."/>
        </authorList>
    </citation>
    <scope>NUCLEOTIDE SEQUENCE [LARGE SCALE GENOMIC DNA]</scope>
    <source>
        <strain evidence="7 8">S276</strain>
    </source>
</reference>
<keyword evidence="3" id="KW-0808">Transferase</keyword>
<dbReference type="Gene3D" id="3.40.50.11350">
    <property type="match status" value="1"/>
</dbReference>
<feature type="region of interest" description="Disordered" evidence="6">
    <location>
        <begin position="468"/>
        <end position="527"/>
    </location>
</feature>
<dbReference type="STRING" id="69332.A0A388L2Z8"/>
<evidence type="ECO:0000256" key="5">
    <source>
        <dbReference type="ARBA" id="ARBA00023316"/>
    </source>
</evidence>
<keyword evidence="2" id="KW-0328">Glycosyltransferase</keyword>